<accession>A0A9D2SGX9</accession>
<dbReference type="AlphaFoldDB" id="A0A9D2SGX9"/>
<dbReference type="SUPFAM" id="SSF54506">
    <property type="entry name" value="Diaminopimelate epimerase-like"/>
    <property type="match status" value="2"/>
</dbReference>
<feature type="binding site" evidence="3">
    <location>
        <begin position="253"/>
        <end position="254"/>
    </location>
    <ligand>
        <name>substrate</name>
    </ligand>
</feature>
<reference evidence="5" key="2">
    <citation type="submission" date="2021-04" db="EMBL/GenBank/DDBJ databases">
        <authorList>
            <person name="Gilroy R."/>
        </authorList>
    </citation>
    <scope>NUCLEOTIDE SEQUENCE</scope>
    <source>
        <strain evidence="5">CHK180-15479</strain>
    </source>
</reference>
<comment type="pathway">
    <text evidence="3">Amino-acid biosynthesis; L-lysine biosynthesis via DAP pathway; DL-2,6-diaminopimelate from LL-2,6-diaminopimelate: step 1/1.</text>
</comment>
<dbReference type="GO" id="GO:0008837">
    <property type="term" value="F:diaminopimelate epimerase activity"/>
    <property type="evidence" value="ECO:0007669"/>
    <property type="project" value="UniProtKB-UniRule"/>
</dbReference>
<comment type="caution">
    <text evidence="3">Lacks conserved residue(s) required for the propagation of feature annotation.</text>
</comment>
<keyword evidence="3" id="KW-0457">Lysine biosynthesis</keyword>
<keyword evidence="2 3" id="KW-0413">Isomerase</keyword>
<feature type="binding site" evidence="3">
    <location>
        <begin position="106"/>
        <end position="107"/>
    </location>
    <ligand>
        <name>substrate</name>
    </ligand>
</feature>
<evidence type="ECO:0000256" key="2">
    <source>
        <dbReference type="ARBA" id="ARBA00023235"/>
    </source>
</evidence>
<feature type="site" description="Could be important to modulate the pK values of the two catalytic cysteine residues" evidence="3">
    <location>
        <position position="243"/>
    </location>
</feature>
<comment type="caution">
    <text evidence="5">The sequence shown here is derived from an EMBL/GenBank/DDBJ whole genome shotgun (WGS) entry which is preliminary data.</text>
</comment>
<feature type="binding site" evidence="3">
    <location>
        <begin position="243"/>
        <end position="244"/>
    </location>
    <ligand>
        <name>substrate</name>
    </ligand>
</feature>
<comment type="function">
    <text evidence="3">Catalyzes the stereoinversion of LL-2,6-diaminopimelate (L,L-DAP) to meso-diaminopimelate (meso-DAP), a precursor of L-lysine and an essential component of the bacterial peptidoglycan.</text>
</comment>
<dbReference type="GO" id="GO:0005829">
    <property type="term" value="C:cytosol"/>
    <property type="evidence" value="ECO:0007669"/>
    <property type="project" value="TreeGrafter"/>
</dbReference>
<evidence type="ECO:0000313" key="5">
    <source>
        <dbReference type="EMBL" id="HJC04658.1"/>
    </source>
</evidence>
<feature type="binding site" evidence="3">
    <location>
        <position position="96"/>
    </location>
    <ligand>
        <name>substrate</name>
    </ligand>
</feature>
<dbReference type="NCBIfam" id="TIGR00652">
    <property type="entry name" value="DapF"/>
    <property type="match status" value="1"/>
</dbReference>
<comment type="subunit">
    <text evidence="3">Homodimer.</text>
</comment>
<sequence length="318" mass="35388">MLYKTAEYVYFYHKMTGKMIKTIIWQERRISHMKLTAEKYHGLGNDYLVYDPNKNKLELNPRRVQLLCNRNFGVGADGILEGPLLSGEGISMTVWNPDGSRTERSGNGVRIFAKYLKDAGYVQKKDFVIDCQGEQVSVHYLNEEGTRLKASMGKASFWSDEVPVTGPRREIINETMVFGRIPYPVTCVTVGNPHCVILLDEISKDLVCRIGKYSECARQFPEKINTQIIKVLDRTHIQTEVYERGAGYTLASGSGCCAAAAAAFRLGLTDPKVIVQMPGGTLEVEIGEDGVLRMTGDVGYVGSVHLGSSFSEQLRALE</sequence>
<dbReference type="EC" id="5.1.1.7" evidence="3 4"/>
<dbReference type="PANTHER" id="PTHR31689:SF0">
    <property type="entry name" value="DIAMINOPIMELATE EPIMERASE"/>
    <property type="match status" value="1"/>
</dbReference>
<dbReference type="PANTHER" id="PTHR31689">
    <property type="entry name" value="DIAMINOPIMELATE EPIMERASE, CHLOROPLASTIC"/>
    <property type="match status" value="1"/>
</dbReference>
<evidence type="ECO:0000256" key="4">
    <source>
        <dbReference type="NCBIfam" id="TIGR00652"/>
    </source>
</evidence>
<organism evidence="5 6">
    <name type="scientific">Candidatus Enterocloster excrementipullorum</name>
    <dbReference type="NCBI Taxonomy" id="2838559"/>
    <lineage>
        <taxon>Bacteria</taxon>
        <taxon>Bacillati</taxon>
        <taxon>Bacillota</taxon>
        <taxon>Clostridia</taxon>
        <taxon>Lachnospirales</taxon>
        <taxon>Lachnospiraceae</taxon>
        <taxon>Enterocloster</taxon>
    </lineage>
</organism>
<dbReference type="EMBL" id="DWWT01000002">
    <property type="protein sequence ID" value="HJC04658.1"/>
    <property type="molecule type" value="Genomic_DNA"/>
</dbReference>
<feature type="site" description="Could be important to modulate the pK values of the two catalytic cysteine residues" evidence="3">
    <location>
        <position position="194"/>
    </location>
</feature>
<feature type="binding site" evidence="3">
    <location>
        <position position="45"/>
    </location>
    <ligand>
        <name>substrate</name>
    </ligand>
</feature>
<keyword evidence="3" id="KW-0963">Cytoplasm</keyword>
<gene>
    <name evidence="3 5" type="primary">dapF</name>
    <name evidence="5" type="ORF">H9704_00610</name>
</gene>
<name>A0A9D2SGX9_9FIRM</name>
<dbReference type="HAMAP" id="MF_00197">
    <property type="entry name" value="DAP_epimerase"/>
    <property type="match status" value="1"/>
</dbReference>
<protein>
    <recommendedName>
        <fullName evidence="3 4">Diaminopimelate epimerase</fullName>
        <shortName evidence="3">DAP epimerase</shortName>
        <ecNumber evidence="3 4">5.1.1.7</ecNumber>
    </recommendedName>
    <alternativeName>
        <fullName evidence="3">PLP-independent amino acid racemase</fullName>
    </alternativeName>
</protein>
<dbReference type="InterPro" id="IPR001653">
    <property type="entry name" value="DAP_epimerase_DapF"/>
</dbReference>
<reference evidence="5" key="1">
    <citation type="journal article" date="2021" name="PeerJ">
        <title>Extensive microbial diversity within the chicken gut microbiome revealed by metagenomics and culture.</title>
        <authorList>
            <person name="Gilroy R."/>
            <person name="Ravi A."/>
            <person name="Getino M."/>
            <person name="Pursley I."/>
            <person name="Horton D.L."/>
            <person name="Alikhan N.F."/>
            <person name="Baker D."/>
            <person name="Gharbi K."/>
            <person name="Hall N."/>
            <person name="Watson M."/>
            <person name="Adriaenssens E.M."/>
            <person name="Foster-Nyarko E."/>
            <person name="Jarju S."/>
            <person name="Secka A."/>
            <person name="Antonio M."/>
            <person name="Oren A."/>
            <person name="Chaudhuri R.R."/>
            <person name="La Ragione R."/>
            <person name="Hildebrand F."/>
            <person name="Pallen M.J."/>
        </authorList>
    </citation>
    <scope>NUCLEOTIDE SEQUENCE</scope>
    <source>
        <strain evidence="5">CHK180-15479</strain>
    </source>
</reference>
<evidence type="ECO:0000256" key="3">
    <source>
        <dbReference type="HAMAP-Rule" id="MF_00197"/>
    </source>
</evidence>
<dbReference type="Proteomes" id="UP000823910">
    <property type="component" value="Unassembled WGS sequence"/>
</dbReference>
<dbReference type="GO" id="GO:0009089">
    <property type="term" value="P:lysine biosynthetic process via diaminopimelate"/>
    <property type="evidence" value="ECO:0007669"/>
    <property type="project" value="UniProtKB-UniRule"/>
</dbReference>
<keyword evidence="3" id="KW-0028">Amino-acid biosynthesis</keyword>
<feature type="binding site" evidence="3">
    <location>
        <position position="225"/>
    </location>
    <ligand>
        <name>substrate</name>
    </ligand>
</feature>
<evidence type="ECO:0000313" key="6">
    <source>
        <dbReference type="Proteomes" id="UP000823910"/>
    </source>
</evidence>
<feature type="binding site" evidence="3">
    <location>
        <position position="192"/>
    </location>
    <ligand>
        <name>substrate</name>
    </ligand>
</feature>
<comment type="subcellular location">
    <subcellularLocation>
        <location evidence="3">Cytoplasm</location>
    </subcellularLocation>
</comment>
<dbReference type="Gene3D" id="3.10.310.10">
    <property type="entry name" value="Diaminopimelate Epimerase, Chain A, domain 1"/>
    <property type="match status" value="2"/>
</dbReference>
<evidence type="ECO:0000256" key="1">
    <source>
        <dbReference type="ARBA" id="ARBA00010219"/>
    </source>
</evidence>
<dbReference type="Pfam" id="PF01678">
    <property type="entry name" value="DAP_epimerase"/>
    <property type="match status" value="2"/>
</dbReference>
<comment type="catalytic activity">
    <reaction evidence="3">
        <text>(2S,6S)-2,6-diaminopimelate = meso-2,6-diaminopimelate</text>
        <dbReference type="Rhea" id="RHEA:15393"/>
        <dbReference type="ChEBI" id="CHEBI:57609"/>
        <dbReference type="ChEBI" id="CHEBI:57791"/>
        <dbReference type="EC" id="5.1.1.7"/>
    </reaction>
</comment>
<proteinExistence type="inferred from homology"/>
<comment type="similarity">
    <text evidence="1 3">Belongs to the diaminopimelate epimerase family.</text>
</comment>